<proteinExistence type="predicted"/>
<evidence type="ECO:0000313" key="2">
    <source>
        <dbReference type="EMBL" id="KAE9250187.1"/>
    </source>
</evidence>
<dbReference type="Proteomes" id="UP000440367">
    <property type="component" value="Unassembled WGS sequence"/>
</dbReference>
<name>A0A6A3KK07_9STRA</name>
<evidence type="ECO:0000313" key="3">
    <source>
        <dbReference type="Proteomes" id="UP000440367"/>
    </source>
</evidence>
<reference evidence="1 4" key="1">
    <citation type="submission" date="2018-09" db="EMBL/GenBank/DDBJ databases">
        <title>Genomic investigation of the strawberry pathogen Phytophthora fragariae indicates pathogenicity is determined by transcriptional variation in three key races.</title>
        <authorList>
            <person name="Adams T.M."/>
            <person name="Armitage A.D."/>
            <person name="Sobczyk M.K."/>
            <person name="Bates H.J."/>
            <person name="Dunwell J.M."/>
            <person name="Nellist C.F."/>
            <person name="Harrison R.J."/>
        </authorList>
    </citation>
    <scope>NUCLEOTIDE SEQUENCE [LARGE SCALE GENOMIC DNA]</scope>
    <source>
        <strain evidence="2 3">BC-1</strain>
        <strain evidence="1 4">SCRP245</strain>
    </source>
</reference>
<sequence>MTAVLIIRAEEERLPIMFIVRDTPGGRIEASELAEYKTMKA</sequence>
<organism evidence="1 4">
    <name type="scientific">Phytophthora fragariae</name>
    <dbReference type="NCBI Taxonomy" id="53985"/>
    <lineage>
        <taxon>Eukaryota</taxon>
        <taxon>Sar</taxon>
        <taxon>Stramenopiles</taxon>
        <taxon>Oomycota</taxon>
        <taxon>Peronosporomycetes</taxon>
        <taxon>Peronosporales</taxon>
        <taxon>Peronosporaceae</taxon>
        <taxon>Phytophthora</taxon>
    </lineage>
</organism>
<dbReference type="EMBL" id="QXGD01000155">
    <property type="protein sequence ID" value="KAE9250187.1"/>
    <property type="molecule type" value="Genomic_DNA"/>
</dbReference>
<gene>
    <name evidence="2" type="ORF">PF002_g4888</name>
    <name evidence="1" type="ORF">PF011_g11267</name>
</gene>
<protein>
    <submittedName>
        <fullName evidence="1">Uncharacterized protein</fullName>
    </submittedName>
</protein>
<dbReference type="AlphaFoldDB" id="A0A6A3KK07"/>
<dbReference type="EMBL" id="QXFW01000620">
    <property type="protein sequence ID" value="KAE9007132.1"/>
    <property type="molecule type" value="Genomic_DNA"/>
</dbReference>
<accession>A0A6A3KK07</accession>
<evidence type="ECO:0000313" key="4">
    <source>
        <dbReference type="Proteomes" id="UP000460718"/>
    </source>
</evidence>
<evidence type="ECO:0000313" key="1">
    <source>
        <dbReference type="EMBL" id="KAE9007132.1"/>
    </source>
</evidence>
<dbReference type="Proteomes" id="UP000460718">
    <property type="component" value="Unassembled WGS sequence"/>
</dbReference>
<comment type="caution">
    <text evidence="1">The sequence shown here is derived from an EMBL/GenBank/DDBJ whole genome shotgun (WGS) entry which is preliminary data.</text>
</comment>